<dbReference type="EMBL" id="BMLT01000009">
    <property type="protein sequence ID" value="GGO85435.1"/>
    <property type="molecule type" value="Genomic_DNA"/>
</dbReference>
<dbReference type="Proteomes" id="UP000599578">
    <property type="component" value="Unassembled WGS sequence"/>
</dbReference>
<evidence type="ECO:0000313" key="1">
    <source>
        <dbReference type="EMBL" id="GGO85435.1"/>
    </source>
</evidence>
<proteinExistence type="predicted"/>
<sequence>MLGRAQSQQVLQIVAVHRQHQIEAAEVIELHLARAKVIEAYTTLRGRRARPPVRRIADMVGGGARRIDDNLETGFAQTVLEHTVSGGRAADIAKTDQQYAGGGLSFHGQIRLTEEFGAL</sequence>
<dbReference type="AlphaFoldDB" id="A0A918DVN4"/>
<comment type="caution">
    <text evidence="1">The sequence shown here is derived from an EMBL/GenBank/DDBJ whole genome shotgun (WGS) entry which is preliminary data.</text>
</comment>
<gene>
    <name evidence="1" type="ORF">GCM10011348_33960</name>
</gene>
<name>A0A918DVN4_9GAMM</name>
<accession>A0A918DVN4</accession>
<reference evidence="1 2" key="1">
    <citation type="journal article" date="2014" name="Int. J. Syst. Evol. Microbiol.">
        <title>Complete genome sequence of Corynebacterium casei LMG S-19264T (=DSM 44701T), isolated from a smear-ripened cheese.</title>
        <authorList>
            <consortium name="US DOE Joint Genome Institute (JGI-PGF)"/>
            <person name="Walter F."/>
            <person name="Albersmeier A."/>
            <person name="Kalinowski J."/>
            <person name="Ruckert C."/>
        </authorList>
    </citation>
    <scope>NUCLEOTIDE SEQUENCE [LARGE SCALE GENOMIC DNA]</scope>
    <source>
        <strain evidence="1 2">CGMCC 1.7286</strain>
    </source>
</reference>
<protein>
    <submittedName>
        <fullName evidence="1">Uncharacterized protein</fullName>
    </submittedName>
</protein>
<organism evidence="1 2">
    <name type="scientific">Marinobacterium nitratireducens</name>
    <dbReference type="NCBI Taxonomy" id="518897"/>
    <lineage>
        <taxon>Bacteria</taxon>
        <taxon>Pseudomonadati</taxon>
        <taxon>Pseudomonadota</taxon>
        <taxon>Gammaproteobacteria</taxon>
        <taxon>Oceanospirillales</taxon>
        <taxon>Oceanospirillaceae</taxon>
        <taxon>Marinobacterium</taxon>
    </lineage>
</organism>
<keyword evidence="2" id="KW-1185">Reference proteome</keyword>
<evidence type="ECO:0000313" key="2">
    <source>
        <dbReference type="Proteomes" id="UP000599578"/>
    </source>
</evidence>